<gene>
    <name evidence="1" type="ORF">LNTAR_14282</name>
</gene>
<protein>
    <submittedName>
        <fullName evidence="1">Uncharacterized protein</fullName>
    </submittedName>
</protein>
<sequence>MKLLLLFFSSINICFANEVDPIWLQVREGSSIYLTQRYVEQGENPENVKLAIYMNRLSVLTTGDSLNIKSILTQAPTESKRRLLDDGRQLQTILSEKFHQLDSSKENTNLKFIIALVSNNIGQLEEDLLSTFPPEIIENRVSKIHQGYSIKYGLHLESPKEEMFSKLKETHFKSLSFNTTQLFSLINFINSKTRELGIELEVKSIPFCDDLKTSLNAEAKVIYTGTLNIKKPISFKLENGNLMDLIQIIDLNYKVKLSYAKNKITIASSDSGWKNDLLSYRKADALTELLYSPIYEGLHKDPKTFQVYGEIQNISFNESTTSFHLNPYMSFTVPNSLNEEIIEVITTILDESQGRRNSIYANKLKVIIQADFSANKSSPTQVKIAYLEGLSTFFKLP</sequence>
<dbReference type="RefSeq" id="WP_007277293.1">
    <property type="nucleotide sequence ID" value="NZ_ABCK01000003.1"/>
</dbReference>
<proteinExistence type="predicted"/>
<name>A6DHA8_9BACT</name>
<reference evidence="1 2" key="1">
    <citation type="journal article" date="2010" name="J. Bacteriol.">
        <title>Genome sequence of Lentisphaera araneosa HTCC2155T, the type species of the order Lentisphaerales in the phylum Lentisphaerae.</title>
        <authorList>
            <person name="Thrash J.C."/>
            <person name="Cho J.C."/>
            <person name="Vergin K.L."/>
            <person name="Morris R.M."/>
            <person name="Giovannoni S.J."/>
        </authorList>
    </citation>
    <scope>NUCLEOTIDE SEQUENCE [LARGE SCALE GENOMIC DNA]</scope>
    <source>
        <strain evidence="1 2">HTCC2155</strain>
    </source>
</reference>
<accession>A6DHA8</accession>
<dbReference type="EMBL" id="ABCK01000003">
    <property type="protein sequence ID" value="EDM28991.1"/>
    <property type="molecule type" value="Genomic_DNA"/>
</dbReference>
<evidence type="ECO:0000313" key="2">
    <source>
        <dbReference type="Proteomes" id="UP000004947"/>
    </source>
</evidence>
<dbReference type="AlphaFoldDB" id="A6DHA8"/>
<dbReference type="STRING" id="313628.LNTAR_14282"/>
<evidence type="ECO:0000313" key="1">
    <source>
        <dbReference type="EMBL" id="EDM28991.1"/>
    </source>
</evidence>
<organism evidence="1 2">
    <name type="scientific">Lentisphaera araneosa HTCC2155</name>
    <dbReference type="NCBI Taxonomy" id="313628"/>
    <lineage>
        <taxon>Bacteria</taxon>
        <taxon>Pseudomonadati</taxon>
        <taxon>Lentisphaerota</taxon>
        <taxon>Lentisphaeria</taxon>
        <taxon>Lentisphaerales</taxon>
        <taxon>Lentisphaeraceae</taxon>
        <taxon>Lentisphaera</taxon>
    </lineage>
</organism>
<dbReference type="Proteomes" id="UP000004947">
    <property type="component" value="Unassembled WGS sequence"/>
</dbReference>
<keyword evidence="2" id="KW-1185">Reference proteome</keyword>
<comment type="caution">
    <text evidence="1">The sequence shown here is derived from an EMBL/GenBank/DDBJ whole genome shotgun (WGS) entry which is preliminary data.</text>
</comment>